<dbReference type="Proteomes" id="UP000298030">
    <property type="component" value="Unassembled WGS sequence"/>
</dbReference>
<feature type="compositionally biased region" description="Low complexity" evidence="1">
    <location>
        <begin position="164"/>
        <end position="181"/>
    </location>
</feature>
<feature type="compositionally biased region" description="Basic residues" evidence="1">
    <location>
        <begin position="182"/>
        <end position="191"/>
    </location>
</feature>
<feature type="chain" id="PRO_5039810167" evidence="2">
    <location>
        <begin position="27"/>
        <end position="191"/>
    </location>
</feature>
<organism evidence="4 5">
    <name type="scientific">Coprinellus micaceus</name>
    <name type="common">Glistening ink-cap mushroom</name>
    <name type="synonym">Coprinus micaceus</name>
    <dbReference type="NCBI Taxonomy" id="71717"/>
    <lineage>
        <taxon>Eukaryota</taxon>
        <taxon>Fungi</taxon>
        <taxon>Dikarya</taxon>
        <taxon>Basidiomycota</taxon>
        <taxon>Agaricomycotina</taxon>
        <taxon>Agaricomycetes</taxon>
        <taxon>Agaricomycetidae</taxon>
        <taxon>Agaricales</taxon>
        <taxon>Agaricineae</taxon>
        <taxon>Psathyrellaceae</taxon>
        <taxon>Coprinellus</taxon>
    </lineage>
</organism>
<evidence type="ECO:0000313" key="4">
    <source>
        <dbReference type="EMBL" id="TEB24276.1"/>
    </source>
</evidence>
<evidence type="ECO:0000313" key="5">
    <source>
        <dbReference type="Proteomes" id="UP000298030"/>
    </source>
</evidence>
<evidence type="ECO:0000313" key="3">
    <source>
        <dbReference type="EMBL" id="TEB23571.1"/>
    </source>
</evidence>
<feature type="signal peptide" evidence="2">
    <location>
        <begin position="1"/>
        <end position="26"/>
    </location>
</feature>
<feature type="compositionally biased region" description="Basic and acidic residues" evidence="1">
    <location>
        <begin position="142"/>
        <end position="157"/>
    </location>
</feature>
<comment type="caution">
    <text evidence="4">The sequence shown here is derived from an EMBL/GenBank/DDBJ whole genome shotgun (WGS) entry which is preliminary data.</text>
</comment>
<feature type="region of interest" description="Disordered" evidence="1">
    <location>
        <begin position="120"/>
        <end position="191"/>
    </location>
</feature>
<gene>
    <name evidence="3" type="ORF">FA13DRAFT_1778232</name>
    <name evidence="4" type="ORF">FA13DRAFT_1817999</name>
</gene>
<dbReference type="EMBL" id="QPFP01000076">
    <property type="protein sequence ID" value="TEB23571.1"/>
    <property type="molecule type" value="Genomic_DNA"/>
</dbReference>
<accession>A0A4Y7SQZ3</accession>
<reference evidence="4 5" key="1">
    <citation type="journal article" date="2019" name="Nat. Ecol. Evol.">
        <title>Megaphylogeny resolves global patterns of mushroom evolution.</title>
        <authorList>
            <person name="Varga T."/>
            <person name="Krizsan K."/>
            <person name="Foldi C."/>
            <person name="Dima B."/>
            <person name="Sanchez-Garcia M."/>
            <person name="Sanchez-Ramirez S."/>
            <person name="Szollosi G.J."/>
            <person name="Szarkandi J.G."/>
            <person name="Papp V."/>
            <person name="Albert L."/>
            <person name="Andreopoulos W."/>
            <person name="Angelini C."/>
            <person name="Antonin V."/>
            <person name="Barry K.W."/>
            <person name="Bougher N.L."/>
            <person name="Buchanan P."/>
            <person name="Buyck B."/>
            <person name="Bense V."/>
            <person name="Catcheside P."/>
            <person name="Chovatia M."/>
            <person name="Cooper J."/>
            <person name="Damon W."/>
            <person name="Desjardin D."/>
            <person name="Finy P."/>
            <person name="Geml J."/>
            <person name="Haridas S."/>
            <person name="Hughes K."/>
            <person name="Justo A."/>
            <person name="Karasinski D."/>
            <person name="Kautmanova I."/>
            <person name="Kiss B."/>
            <person name="Kocsube S."/>
            <person name="Kotiranta H."/>
            <person name="LaButti K.M."/>
            <person name="Lechner B.E."/>
            <person name="Liimatainen K."/>
            <person name="Lipzen A."/>
            <person name="Lukacs Z."/>
            <person name="Mihaltcheva S."/>
            <person name="Morgado L.N."/>
            <person name="Niskanen T."/>
            <person name="Noordeloos M.E."/>
            <person name="Ohm R.A."/>
            <person name="Ortiz-Santana B."/>
            <person name="Ovrebo C."/>
            <person name="Racz N."/>
            <person name="Riley R."/>
            <person name="Savchenko A."/>
            <person name="Shiryaev A."/>
            <person name="Soop K."/>
            <person name="Spirin V."/>
            <person name="Szebenyi C."/>
            <person name="Tomsovsky M."/>
            <person name="Tulloss R.E."/>
            <person name="Uehling J."/>
            <person name="Grigoriev I.V."/>
            <person name="Vagvolgyi C."/>
            <person name="Papp T."/>
            <person name="Martin F.M."/>
            <person name="Miettinen O."/>
            <person name="Hibbett D.S."/>
            <person name="Nagy L.G."/>
        </authorList>
    </citation>
    <scope>NUCLEOTIDE SEQUENCE [LARGE SCALE GENOMIC DNA]</scope>
    <source>
        <strain evidence="4 5">FP101781</strain>
    </source>
</reference>
<evidence type="ECO:0000256" key="2">
    <source>
        <dbReference type="SAM" id="SignalP"/>
    </source>
</evidence>
<keyword evidence="5" id="KW-1185">Reference proteome</keyword>
<evidence type="ECO:0000256" key="1">
    <source>
        <dbReference type="SAM" id="MobiDB-lite"/>
    </source>
</evidence>
<feature type="compositionally biased region" description="Basic and acidic residues" evidence="1">
    <location>
        <begin position="120"/>
        <end position="133"/>
    </location>
</feature>
<sequence length="191" mass="21326">MVVIDFSKLAVLATALAGSLVTMAAASDPYYADDSLAARAYLDDGIDLVGRGFYDDEPLSVREYIDEQIEIAVRSYAEEFEELFARHTKEEIAKNVKHFKGKLKEAKKLLTPLVKARQAAEKAYNKDKTDENKRKKKAAQLAEDKQREIVEGNREQLEYWEGQTPSRGGSPSGTRSSPKSKSSPKKKPGKK</sequence>
<proteinExistence type="predicted"/>
<protein>
    <submittedName>
        <fullName evidence="4">Uncharacterized protein</fullName>
    </submittedName>
</protein>
<keyword evidence="2" id="KW-0732">Signal</keyword>
<dbReference type="AlphaFoldDB" id="A0A4Y7SQZ3"/>
<name>A0A4Y7SQZ3_COPMI</name>
<dbReference type="EMBL" id="QPFP01000068">
    <property type="protein sequence ID" value="TEB24276.1"/>
    <property type="molecule type" value="Genomic_DNA"/>
</dbReference>